<evidence type="ECO:0000256" key="3">
    <source>
        <dbReference type="ARBA" id="ARBA00023163"/>
    </source>
</evidence>
<evidence type="ECO:0000259" key="4">
    <source>
        <dbReference type="PROSITE" id="PS50995"/>
    </source>
</evidence>
<dbReference type="AlphaFoldDB" id="E6MFZ2"/>
<dbReference type="Proteomes" id="UP000004754">
    <property type="component" value="Unassembled WGS sequence"/>
</dbReference>
<dbReference type="InterPro" id="IPR000835">
    <property type="entry name" value="HTH_MarR-typ"/>
</dbReference>
<keyword evidence="6" id="KW-1185">Reference proteome</keyword>
<dbReference type="OrthoDB" id="9808725at2"/>
<dbReference type="RefSeq" id="WP_006598349.1">
    <property type="nucleotide sequence ID" value="NZ_GL622359.1"/>
</dbReference>
<evidence type="ECO:0000256" key="1">
    <source>
        <dbReference type="ARBA" id="ARBA00023015"/>
    </source>
</evidence>
<evidence type="ECO:0000313" key="5">
    <source>
        <dbReference type="EMBL" id="EFV01532.1"/>
    </source>
</evidence>
<keyword evidence="2" id="KW-0238">DNA-binding</keyword>
<dbReference type="PANTHER" id="PTHR42756:SF1">
    <property type="entry name" value="TRANSCRIPTIONAL REPRESSOR OF EMRAB OPERON"/>
    <property type="match status" value="1"/>
</dbReference>
<dbReference type="PRINTS" id="PR00598">
    <property type="entry name" value="HTHMARR"/>
</dbReference>
<dbReference type="InterPro" id="IPR036390">
    <property type="entry name" value="WH_DNA-bd_sf"/>
</dbReference>
<gene>
    <name evidence="5" type="ORF">HMP0721_0925</name>
</gene>
<organism evidence="5 6">
    <name type="scientific">Pseudoramibacter alactolyticus ATCC 23263</name>
    <dbReference type="NCBI Taxonomy" id="887929"/>
    <lineage>
        <taxon>Bacteria</taxon>
        <taxon>Bacillati</taxon>
        <taxon>Bacillota</taxon>
        <taxon>Clostridia</taxon>
        <taxon>Eubacteriales</taxon>
        <taxon>Eubacteriaceae</taxon>
        <taxon>Pseudoramibacter</taxon>
    </lineage>
</organism>
<dbReference type="eggNOG" id="COG1846">
    <property type="taxonomic scope" value="Bacteria"/>
</dbReference>
<dbReference type="InterPro" id="IPR036388">
    <property type="entry name" value="WH-like_DNA-bd_sf"/>
</dbReference>
<dbReference type="PANTHER" id="PTHR42756">
    <property type="entry name" value="TRANSCRIPTIONAL REGULATOR, MARR"/>
    <property type="match status" value="1"/>
</dbReference>
<dbReference type="SMART" id="SM00347">
    <property type="entry name" value="HTH_MARR"/>
    <property type="match status" value="1"/>
</dbReference>
<name>E6MFZ2_9FIRM</name>
<evidence type="ECO:0000313" key="6">
    <source>
        <dbReference type="Proteomes" id="UP000004754"/>
    </source>
</evidence>
<dbReference type="GO" id="GO:0003700">
    <property type="term" value="F:DNA-binding transcription factor activity"/>
    <property type="evidence" value="ECO:0007669"/>
    <property type="project" value="InterPro"/>
</dbReference>
<dbReference type="Gene3D" id="1.10.10.10">
    <property type="entry name" value="Winged helix-like DNA-binding domain superfamily/Winged helix DNA-binding domain"/>
    <property type="match status" value="1"/>
</dbReference>
<accession>E6MFZ2</accession>
<keyword evidence="3" id="KW-0804">Transcription</keyword>
<sequence length="146" mass="16760">MKSETGILMSQINQMTIRTIDKLIAESGTDSFSAAQGRVLAILWNEDGISMQELANRSGLAQNTLTGMIDRIGKNGLCERQPDQNDRRKYRICLSEKGRRLKPIYEMVSRKMYNVYFEGFDETEIQQLDAVLRRIIGNLRKELENV</sequence>
<feature type="domain" description="HTH marR-type" evidence="4">
    <location>
        <begin position="2"/>
        <end position="137"/>
    </location>
</feature>
<evidence type="ECO:0000256" key="2">
    <source>
        <dbReference type="ARBA" id="ARBA00023125"/>
    </source>
</evidence>
<proteinExistence type="predicted"/>
<dbReference type="HOGENOM" id="CLU_083287_27_8_9"/>
<dbReference type="Pfam" id="PF01047">
    <property type="entry name" value="MarR"/>
    <property type="match status" value="1"/>
</dbReference>
<dbReference type="GO" id="GO:0003677">
    <property type="term" value="F:DNA binding"/>
    <property type="evidence" value="ECO:0007669"/>
    <property type="project" value="UniProtKB-KW"/>
</dbReference>
<reference evidence="5 6" key="1">
    <citation type="submission" date="2010-12" db="EMBL/GenBank/DDBJ databases">
        <authorList>
            <person name="Muzny D."/>
            <person name="Qin X."/>
            <person name="Deng J."/>
            <person name="Jiang H."/>
            <person name="Liu Y."/>
            <person name="Qu J."/>
            <person name="Song X.-Z."/>
            <person name="Zhang L."/>
            <person name="Thornton R."/>
            <person name="Coyle M."/>
            <person name="Francisco L."/>
            <person name="Jackson L."/>
            <person name="Javaid M."/>
            <person name="Korchina V."/>
            <person name="Kovar C."/>
            <person name="Mata R."/>
            <person name="Mathew T."/>
            <person name="Ngo R."/>
            <person name="Nguyen L."/>
            <person name="Nguyen N."/>
            <person name="Okwuonu G."/>
            <person name="Ongeri F."/>
            <person name="Pham C."/>
            <person name="Simmons D."/>
            <person name="Wilczek-Boney K."/>
            <person name="Hale W."/>
            <person name="Jakkamsetti A."/>
            <person name="Pham P."/>
            <person name="Ruth R."/>
            <person name="San Lucas F."/>
            <person name="Warren J."/>
            <person name="Zhang J."/>
            <person name="Zhao Z."/>
            <person name="Zhou C."/>
            <person name="Zhu D."/>
            <person name="Lee S."/>
            <person name="Bess C."/>
            <person name="Blankenburg K."/>
            <person name="Forbes L."/>
            <person name="Fu Q."/>
            <person name="Gubbala S."/>
            <person name="Hirani K."/>
            <person name="Jayaseelan J.C."/>
            <person name="Lara F."/>
            <person name="Munidasa M."/>
            <person name="Palculict T."/>
            <person name="Patil S."/>
            <person name="Pu L.-L."/>
            <person name="Saada N."/>
            <person name="Tang L."/>
            <person name="Weissenberger G."/>
            <person name="Zhu Y."/>
            <person name="Hemphill L."/>
            <person name="Shang Y."/>
            <person name="Youmans B."/>
            <person name="Ayvaz T."/>
            <person name="Ross M."/>
            <person name="Santibanez J."/>
            <person name="Aqrawi P."/>
            <person name="Gross S."/>
            <person name="Joshi V."/>
            <person name="Fowler G."/>
            <person name="Nazareth L."/>
            <person name="Reid J."/>
            <person name="Worley K."/>
            <person name="Petrosino J."/>
            <person name="Highlander S."/>
            <person name="Gibbs R."/>
        </authorList>
    </citation>
    <scope>NUCLEOTIDE SEQUENCE [LARGE SCALE GENOMIC DNA]</scope>
    <source>
        <strain evidence="5 6">ATCC 23263</strain>
    </source>
</reference>
<dbReference type="PROSITE" id="PS50995">
    <property type="entry name" value="HTH_MARR_2"/>
    <property type="match status" value="1"/>
</dbReference>
<dbReference type="STRING" id="887929.HMP0721_0925"/>
<comment type="caution">
    <text evidence="5">The sequence shown here is derived from an EMBL/GenBank/DDBJ whole genome shotgun (WGS) entry which is preliminary data.</text>
</comment>
<dbReference type="EMBL" id="AEQN01000016">
    <property type="protein sequence ID" value="EFV01532.1"/>
    <property type="molecule type" value="Genomic_DNA"/>
</dbReference>
<keyword evidence="1" id="KW-0805">Transcription regulation</keyword>
<dbReference type="SUPFAM" id="SSF46785">
    <property type="entry name" value="Winged helix' DNA-binding domain"/>
    <property type="match status" value="1"/>
</dbReference>
<protein>
    <submittedName>
        <fullName evidence="5">Transcriptional regulator, MarR family</fullName>
    </submittedName>
</protein>